<dbReference type="InterPro" id="IPR052575">
    <property type="entry name" value="SSU_processome_comp_20"/>
</dbReference>
<dbReference type="GO" id="GO:0030686">
    <property type="term" value="C:90S preribosome"/>
    <property type="evidence" value="ECO:0007669"/>
    <property type="project" value="TreeGrafter"/>
</dbReference>
<evidence type="ECO:0000256" key="1">
    <source>
        <dbReference type="SAM" id="MobiDB-lite"/>
    </source>
</evidence>
<dbReference type="Proteomes" id="UP000838763">
    <property type="component" value="Unassembled WGS sequence"/>
</dbReference>
<comment type="caution">
    <text evidence="4">The sequence shown here is derived from an EMBL/GenBank/DDBJ whole genome shotgun (WGS) entry which is preliminary data.</text>
</comment>
<feature type="domain" description="U3 small nucleolar RNA-associated protein 20" evidence="3">
    <location>
        <begin position="1715"/>
        <end position="1825"/>
    </location>
</feature>
<feature type="compositionally biased region" description="Acidic residues" evidence="1">
    <location>
        <begin position="2340"/>
        <end position="2378"/>
    </location>
</feature>
<feature type="compositionally biased region" description="Basic residues" evidence="1">
    <location>
        <begin position="10"/>
        <end position="23"/>
    </location>
</feature>
<dbReference type="PANTHER" id="PTHR17695:SF11">
    <property type="entry name" value="SMALL SUBUNIT PROCESSOME COMPONENT 20 HOMOLOG"/>
    <property type="match status" value="1"/>
</dbReference>
<dbReference type="InterPro" id="IPR011430">
    <property type="entry name" value="UTP20_N"/>
</dbReference>
<feature type="region of interest" description="Disordered" evidence="1">
    <location>
        <begin position="1"/>
        <end position="23"/>
    </location>
</feature>
<sequence>MPANSSGRIQKARRGVKNAAPHKNHRWESFTTKISKLHTLDPLKKVRRHDLETEDVSTTTSYLNNGLQRWNELNISKTFVSFKRGAIPISESLPQILHFEERIMQLFVQHISEQDKESLEPLLDLLTAFARDLGPRFEKYYPTALQLIVDIASKPQPVEVIEWTFTALAFLFKRLYKLLTPDLRPTYDVVSPLLGKAKRPPHIARFAAEAMSFLIKKAAAPNHRATALPLIVEHTRKDLYEASGSRQLELFQDGLMTMYAEAIKGTGHTIHSTGPAIFTALLRSIPPQDFNLVDVPIWTNVTCGVLTSIIHHSDAANMKPISEVICEFSKSTATESNSPEGSKYPNVHLVRMIGTLSGVRKGSRVDDWETLVQSLMGLLTTPARWEDAGQDDTRQQFWKYVMINIAIVWLYAPVHALTPSIISLTTTLSRDPFRSCFQGFIVSNWSDHENEDLLCIYISRMAQSRSIPTAGDKEVFNLPRQWQDHIVSKFEKLEVSPFPERGVYDKDPQTWRDRCLPKYAALLRVLESAGVHPSTDARIAELLLRKLKLALRPSCTLASDEVHFIVSQGLHAYLRMSAAAGSVDGGLGPLCELPSLAQLVQDSSSDDSQSSDDDTTIMSLIGNLASPSHELRLVSLKVLSELEGTSSRSNYPTETMLEIEETSVELSNSRKIAMHLRKLGASYSSFIEDPWMSLAVPSFLFGMLNVKMAPVWDGALEALQQVTQTKTGEDTVAKLAFEWLNVPSPRWAGPQQLGGNGAGKFVSDFECKNIQHLEALSDQFYGIIQNPFDTTLKSFDEQQYTVEPHSPNARAQALKALSAIPRLAEKRSRLFVPFFLSWAAASDDAPDTSDSEEEPQAAKGWSLADRKAILGVFGQFVNPRVLYNHEPVYEALLRQMENGDADVQKLALKALFTWKQEGVKPYHENLEYLLEEPRFKDELTLLFQGEEPRIRPEHRSEVMPILLRLLYGRTIRKKGASGRHGLHAIRLAVLRSLDTQSLGQFLDIAVGGLRNVSVIDGSGNTAPDVDLEVVPIRRQTLLKSILYCLVYAARQLQQAGQDDQDSSSDDGEEQISNTSLLRVARTTGLKCLVALLRNATGYDWTPYGDLIVKELISPRIEKLPVETAQGVSGLLQLVFTLSALPRESIFLSLDGRIVPQLVESLAVEKGKPEVKVFVLSILRNLIGLAVAPASESANNDLIQEELLKPALERLLTNITGLLETPNLGNELLENCVETIIEISPIVDNTQNVQGVLELATKFLAQPARRVSPKTKGRIILVLERFVQFQEPLSSSSSSPELIGKIHVSVASLFSYFKDQENRDSLCRVFLVLAQKDPSLQESAELCTELNSFAEGRIGQPDYDRRLKTLNALSAPREVPFTAHQWLALLHNLLFYIQVDEEFNILSSNSADAIRQYINDAASCTDEKMRAAFEQQLKDVLLPAMYSGARETSDTVRREYLRVMGRLISRMAQWPAVSDLSALLDETDEESSEPQFFFNILSPATSRQLEALNMLQLANAKKEMGSQNIAHFFIPVLEHFIFGREERADDHGLGAQATTVIGNLAASLDWKHYRSILQRYLSYISSKPEHQKALIRLLGRFVDPLLEVGEPAAVDSMDLDAPQEDSAKTTKRLGQTIPGSEKLTYDIIQNYLPPLLKHLHEKDESEVSFPVLTDISHILRSKADDSRDMARDTLVKISLILGPQYFGFVLKELRGALRRGSLDYCLVPIVNVIMDDVFGVTGQEKDAEEYTTQMKEIKGSKSQDSMELIAKTASVAHLVDLIRPIQALLLQKVDLRIVRKIDSLLSRITSGLLHNPAAESRDTLVFCYEVVQEVYKAEKAVQTPKMDPRVKRYLIQKQAKKSGERSITNKHTYKLVRFAFDILRAVWKKHDSLRNAANITGFIPILGDAVMDGEAEVKTSTFKLLNVIVKVPFVNSDTSGLYKVAVKEATKAIGTSSSTTSELSQAALKLISIVLRERKDVVVKDAAVDMLVQKLKDDLTDPQYRSVTFSFLRCVLDRKIETASVYDILDYVGTIMITNDDKETRDLARGAFFQFLRDYPQKKARWAKQVNFIIANLKYDREGGRLSVMEVIHLLLLKSADDFVQEIVSTCFLPLVFVVANDDSEKCRQAGGELIKQIFKKADKEQTQKFLTLLRSWLANEDNLAVSMLALQTFGFYFDASERATKNEKDLRLLLDRIEGLLSTENANKDTDGETTNTTIDALRIVTNKFPSTLFHPDCHGLWRLIRQCMVHRNNSVRLNSVRLMATYLLHFAAGSRETESGTILVGEHGAELQSSDIEDIAGLAIRILSTPIIPEELATEAGQILIFLGPRLPQNVEDPAASGSDDENEEDGDEGEQGGEEDGDNDDDDDPSAEPEGEDEGEDGKTSTRRRKDLHFLFWKLSYILRKQGAAKSEGVNGKVTAMEVMETLCRRLGVDRVRGSIKTILVPLHHLTDKFIPTPSSTDEQFKTKYEGLKVRAQILMDSLQKKLGTAEYSRYLLEIREGVRKKREQRSAKRKIGAVAYPERFGREKRKKFEKKKERRKVRGREHKSQRQAFKGW</sequence>
<reference evidence="4" key="1">
    <citation type="submission" date="2022-11" db="EMBL/GenBank/DDBJ databases">
        <authorList>
            <person name="Scott C."/>
            <person name="Bruce N."/>
        </authorList>
    </citation>
    <scope>NUCLEOTIDE SEQUENCE</scope>
</reference>
<feature type="region of interest" description="Disordered" evidence="1">
    <location>
        <begin position="2527"/>
        <end position="2555"/>
    </location>
</feature>
<protein>
    <submittedName>
        <fullName evidence="4">Uncharacterized protein</fullName>
    </submittedName>
</protein>
<dbReference type="Pfam" id="PF07539">
    <property type="entry name" value="UTP20_N"/>
    <property type="match status" value="1"/>
</dbReference>
<dbReference type="PANTHER" id="PTHR17695">
    <property type="entry name" value="SMALL SUBUNIT PROCESSOME COMPONENT 20 HOMOLOG"/>
    <property type="match status" value="1"/>
</dbReference>
<accession>A0A9P1MC62</accession>
<dbReference type="InterPro" id="IPR046523">
    <property type="entry name" value="UTP20_dom"/>
</dbReference>
<evidence type="ECO:0000313" key="5">
    <source>
        <dbReference type="Proteomes" id="UP000838763"/>
    </source>
</evidence>
<dbReference type="InterPro" id="IPR011989">
    <property type="entry name" value="ARM-like"/>
</dbReference>
<keyword evidence="5" id="KW-1185">Reference proteome</keyword>
<evidence type="ECO:0000259" key="2">
    <source>
        <dbReference type="Pfam" id="PF07539"/>
    </source>
</evidence>
<evidence type="ECO:0000259" key="3">
    <source>
        <dbReference type="Pfam" id="PF20416"/>
    </source>
</evidence>
<dbReference type="OrthoDB" id="360653at2759"/>
<feature type="region of interest" description="Disordered" evidence="1">
    <location>
        <begin position="2331"/>
        <end position="2384"/>
    </location>
</feature>
<name>A0A9P1MC62_9PEZI</name>
<dbReference type="InterPro" id="IPR016024">
    <property type="entry name" value="ARM-type_fold"/>
</dbReference>
<organism evidence="4 5">
    <name type="scientific">Parascedosporium putredinis</name>
    <dbReference type="NCBI Taxonomy" id="1442378"/>
    <lineage>
        <taxon>Eukaryota</taxon>
        <taxon>Fungi</taxon>
        <taxon>Dikarya</taxon>
        <taxon>Ascomycota</taxon>
        <taxon>Pezizomycotina</taxon>
        <taxon>Sordariomycetes</taxon>
        <taxon>Hypocreomycetidae</taxon>
        <taxon>Microascales</taxon>
        <taxon>Microascaceae</taxon>
        <taxon>Parascedosporium</taxon>
    </lineage>
</organism>
<dbReference type="SUPFAM" id="SSF48371">
    <property type="entry name" value="ARM repeat"/>
    <property type="match status" value="4"/>
</dbReference>
<dbReference type="EMBL" id="CALLCH030000015">
    <property type="protein sequence ID" value="CAI4216326.1"/>
    <property type="molecule type" value="Genomic_DNA"/>
</dbReference>
<feature type="domain" description="U3 small nucleolar RNA-associated protein 20 N-terminal" evidence="2">
    <location>
        <begin position="1035"/>
        <end position="1447"/>
    </location>
</feature>
<gene>
    <name evidence="4" type="ORF">PPNO1_LOCUS5985</name>
</gene>
<evidence type="ECO:0000313" key="4">
    <source>
        <dbReference type="EMBL" id="CAI4216326.1"/>
    </source>
</evidence>
<dbReference type="GO" id="GO:0032040">
    <property type="term" value="C:small-subunit processome"/>
    <property type="evidence" value="ECO:0007669"/>
    <property type="project" value="TreeGrafter"/>
</dbReference>
<dbReference type="Pfam" id="PF20416">
    <property type="entry name" value="UTP20"/>
    <property type="match status" value="1"/>
</dbReference>
<dbReference type="Gene3D" id="1.25.10.10">
    <property type="entry name" value="Leucine-rich Repeat Variant"/>
    <property type="match status" value="3"/>
</dbReference>
<feature type="compositionally biased region" description="Basic residues" evidence="1">
    <location>
        <begin position="2527"/>
        <end position="2548"/>
    </location>
</feature>
<proteinExistence type="predicted"/>